<dbReference type="EMBL" id="CAJNOK010016609">
    <property type="protein sequence ID" value="CAF1248365.1"/>
    <property type="molecule type" value="Genomic_DNA"/>
</dbReference>
<feature type="domain" description="CAF17 C-terminal" evidence="4">
    <location>
        <begin position="269"/>
        <end position="366"/>
    </location>
</feature>
<organism evidence="5 9">
    <name type="scientific">Didymodactylos carnosus</name>
    <dbReference type="NCBI Taxonomy" id="1234261"/>
    <lineage>
        <taxon>Eukaryota</taxon>
        <taxon>Metazoa</taxon>
        <taxon>Spiralia</taxon>
        <taxon>Gnathifera</taxon>
        <taxon>Rotifera</taxon>
        <taxon>Eurotatoria</taxon>
        <taxon>Bdelloidea</taxon>
        <taxon>Philodinida</taxon>
        <taxon>Philodinidae</taxon>
        <taxon>Didymodactylos</taxon>
    </lineage>
</organism>
<dbReference type="GO" id="GO:0016226">
    <property type="term" value="P:iron-sulfur cluster assembly"/>
    <property type="evidence" value="ECO:0007669"/>
    <property type="project" value="TreeGrafter"/>
</dbReference>
<dbReference type="Proteomes" id="UP000681722">
    <property type="component" value="Unassembled WGS sequence"/>
</dbReference>
<dbReference type="Pfam" id="PF25455">
    <property type="entry name" value="Beta-barrel_CAF17_C"/>
    <property type="match status" value="1"/>
</dbReference>
<dbReference type="PANTHER" id="PTHR22602:SF0">
    <property type="entry name" value="TRANSFERASE CAF17, MITOCHONDRIAL-RELATED"/>
    <property type="match status" value="1"/>
</dbReference>
<dbReference type="InterPro" id="IPR027266">
    <property type="entry name" value="TrmE/GcvT-like"/>
</dbReference>
<gene>
    <name evidence="5" type="ORF">GPM918_LOCUS6261</name>
    <name evidence="6" type="ORF">OVA965_LOCUS26156</name>
    <name evidence="7" type="ORF">SRO942_LOCUS6261</name>
    <name evidence="8" type="ORF">TMI583_LOCUS26892</name>
</gene>
<dbReference type="Proteomes" id="UP000682733">
    <property type="component" value="Unassembled WGS sequence"/>
</dbReference>
<reference evidence="5" key="1">
    <citation type="submission" date="2021-02" db="EMBL/GenBank/DDBJ databases">
        <authorList>
            <person name="Nowell W R."/>
        </authorList>
    </citation>
    <scope>NUCLEOTIDE SEQUENCE</scope>
</reference>
<evidence type="ECO:0000259" key="4">
    <source>
        <dbReference type="Pfam" id="PF25455"/>
    </source>
</evidence>
<comment type="caution">
    <text evidence="5">The sequence shown here is derived from an EMBL/GenBank/DDBJ whole genome shotgun (WGS) entry which is preliminary data.</text>
</comment>
<evidence type="ECO:0000313" key="7">
    <source>
        <dbReference type="EMBL" id="CAF3642399.1"/>
    </source>
</evidence>
<dbReference type="Gene3D" id="3.30.1360.120">
    <property type="entry name" value="Probable tRNA modification gtpase trme, domain 1"/>
    <property type="match status" value="1"/>
</dbReference>
<evidence type="ECO:0000313" key="9">
    <source>
        <dbReference type="Proteomes" id="UP000663829"/>
    </source>
</evidence>
<comment type="subcellular location">
    <subcellularLocation>
        <location evidence="1">Mitochondrion</location>
    </subcellularLocation>
</comment>
<dbReference type="EMBL" id="CAJOBA010038157">
    <property type="protein sequence ID" value="CAF4055960.1"/>
    <property type="molecule type" value="Genomic_DNA"/>
</dbReference>
<accession>A0A813WGJ5</accession>
<dbReference type="InterPro" id="IPR045179">
    <property type="entry name" value="YgfZ/GcvT"/>
</dbReference>
<protein>
    <recommendedName>
        <fullName evidence="4">CAF17 C-terminal domain-containing protein</fullName>
    </recommendedName>
</protein>
<name>A0A813WGJ5_9BILA</name>
<keyword evidence="3" id="KW-0496">Mitochondrion</keyword>
<evidence type="ECO:0000256" key="3">
    <source>
        <dbReference type="ARBA" id="ARBA00023128"/>
    </source>
</evidence>
<keyword evidence="9" id="KW-1185">Reference proteome</keyword>
<dbReference type="EMBL" id="CAJNOQ010000955">
    <property type="protein sequence ID" value="CAF0854631.1"/>
    <property type="molecule type" value="Genomic_DNA"/>
</dbReference>
<dbReference type="Proteomes" id="UP000677228">
    <property type="component" value="Unassembled WGS sequence"/>
</dbReference>
<dbReference type="AlphaFoldDB" id="A0A813WGJ5"/>
<dbReference type="Proteomes" id="UP000663829">
    <property type="component" value="Unassembled WGS sequence"/>
</dbReference>
<evidence type="ECO:0000313" key="8">
    <source>
        <dbReference type="EMBL" id="CAF4055960.1"/>
    </source>
</evidence>
<evidence type="ECO:0000313" key="6">
    <source>
        <dbReference type="EMBL" id="CAF1248365.1"/>
    </source>
</evidence>
<dbReference type="NCBIfam" id="TIGR03317">
    <property type="entry name" value="ygfZ_signature"/>
    <property type="match status" value="1"/>
</dbReference>
<dbReference type="InterPro" id="IPR017703">
    <property type="entry name" value="YgfZ/GCV_T_CS"/>
</dbReference>
<dbReference type="InterPro" id="IPR057460">
    <property type="entry name" value="CAF17_C"/>
</dbReference>
<dbReference type="PANTHER" id="PTHR22602">
    <property type="entry name" value="TRANSFERASE CAF17, MITOCHONDRIAL-RELATED"/>
    <property type="match status" value="1"/>
</dbReference>
<dbReference type="GO" id="GO:0005759">
    <property type="term" value="C:mitochondrial matrix"/>
    <property type="evidence" value="ECO:0007669"/>
    <property type="project" value="TreeGrafter"/>
</dbReference>
<evidence type="ECO:0000256" key="2">
    <source>
        <dbReference type="ARBA" id="ARBA00022946"/>
    </source>
</evidence>
<evidence type="ECO:0000256" key="1">
    <source>
        <dbReference type="ARBA" id="ARBA00004173"/>
    </source>
</evidence>
<evidence type="ECO:0000313" key="5">
    <source>
        <dbReference type="EMBL" id="CAF0854631.1"/>
    </source>
</evidence>
<keyword evidence="2" id="KW-0809">Transit peptide</keyword>
<dbReference type="OrthoDB" id="191995at2759"/>
<dbReference type="SUPFAM" id="SSF103025">
    <property type="entry name" value="Folate-binding domain"/>
    <property type="match status" value="1"/>
</dbReference>
<sequence length="386" mass="44431">MNFGVLRKCFNHTLLQKCLSIESCRKLNSTCTAIPLDHRGLIHVTGKDSSPFLQGLITNDITFLNVEHEHKTNALYSMILNARGRVLYDMIVYRPMTDDHLNNDYLLEVSLNAVADIIRFFRKHKLRKNVDLIDVTQLYRIWSIFPNEPYMWNNLTNEDVREKLNFKTRDGLIIGHSDPRHYKLGIRIITERQTNISSLTDNCKEEQNITLYKKWLYKNGVAEGTDDIPSAVAIPLEYNIVFLNGVSFSKGCYIGQELIARTHHTGVVRKRIMPVKIDNYATLANSFSSTPSNDVEEKLDHEVDDETNKQHELSIINVNTKRSAGKLRSHIENEGIALIRLNGWDNELRIQNGDVSIKPYIPSWWPPLDEATKLEMRILDQKAVNS</sequence>
<dbReference type="EMBL" id="CAJOBC010000955">
    <property type="protein sequence ID" value="CAF3642399.1"/>
    <property type="molecule type" value="Genomic_DNA"/>
</dbReference>
<proteinExistence type="predicted"/>